<gene>
    <name evidence="1" type="ORF">SAMN05421847_1273</name>
</gene>
<dbReference type="AlphaFoldDB" id="A0A1H5WNJ1"/>
<name>A0A1H5WNJ1_9FLAO</name>
<keyword evidence="2" id="KW-1185">Reference proteome</keyword>
<evidence type="ECO:0000313" key="1">
    <source>
        <dbReference type="EMBL" id="SEG00890.1"/>
    </source>
</evidence>
<reference evidence="2" key="1">
    <citation type="submission" date="2016-10" db="EMBL/GenBank/DDBJ databases">
        <authorList>
            <person name="Varghese N."/>
            <person name="Submissions S."/>
        </authorList>
    </citation>
    <scope>NUCLEOTIDE SEQUENCE [LARGE SCALE GENOMIC DNA]</scope>
    <source>
        <strain evidence="2">DSM 21580</strain>
    </source>
</reference>
<evidence type="ECO:0000313" key="2">
    <source>
        <dbReference type="Proteomes" id="UP000236738"/>
    </source>
</evidence>
<dbReference type="Proteomes" id="UP000236738">
    <property type="component" value="Unassembled WGS sequence"/>
</dbReference>
<proteinExistence type="predicted"/>
<organism evidence="1 2">
    <name type="scientific">Halpernia humi</name>
    <dbReference type="NCBI Taxonomy" id="493375"/>
    <lineage>
        <taxon>Bacteria</taxon>
        <taxon>Pseudomonadati</taxon>
        <taxon>Bacteroidota</taxon>
        <taxon>Flavobacteriia</taxon>
        <taxon>Flavobacteriales</taxon>
        <taxon>Weeksellaceae</taxon>
        <taxon>Chryseobacterium group</taxon>
        <taxon>Halpernia</taxon>
    </lineage>
</organism>
<dbReference type="EMBL" id="FNUS01000002">
    <property type="protein sequence ID" value="SEG00890.1"/>
    <property type="molecule type" value="Genomic_DNA"/>
</dbReference>
<accession>A0A1H5WNJ1</accession>
<protein>
    <submittedName>
        <fullName evidence="1">Uncharacterized protein</fullName>
    </submittedName>
</protein>
<sequence>MVAAKLYMSIISLKLNNIYIMNKKIIKTFGILLALFLAIFACKDENYSLGDLTAPSNLQITTSIVGQSTATPNGDGSGVVNITAVANNALNYKIGYSVVSDVNATPTLDVMPNSADGASVTKTFATPGDITYRVTVVAYGRGGSSTVETKDITVKSVYNVDPTIVTDLTNDSSKTWVVDAGTAGHFGVGPYTTTSYTPEWYSAAPYEKASCCNCFYSASFKFTVVAKNTYSMSSITPDGAFTKTGSLAGITGIPASGDEGCYPYAGGTTAFFFSASSSGLVNTPGATTTNASILLDGNTTFIGYGATKKEYEILEITPNTLYLRVQGTEPGNAWYIRLKPKP</sequence>